<sequence>MSNSKREQSTQPQNIRSATDEQFLNALLKNDLLTIERLSGEGVRPEDMELVDINGRKLTPLQYAVEIQQADLVTLLLNSGSDPNRVLEQNDSSPLNVALKNRNVLIINALLQFNANPDRSSGYSSSGSPEFPLDLAIETGDIHLIRILLNAGASPNCGTFPLHTAIVTGQLEMTKALLEYGALPDSRCLQIIKNVNEIGPYPKESSDEKTQLVSLNFRMAFALMCASIDKSRAEILTMSRSLIENNSDNWRLKFRGVIRYLEQYNTTDCSPLIKDLCINLLRVLTLKEVNDTNYQKILDQYILHNQHELEHSEEKLFDTAERIMSDYFKEELDEDDHYIFRDYELQIVIDAVNSYINKKATEPEYTTIFNVEYSRMEKLDAVVALLEVLDGKPVDKKLMQIFKNEPLLESFKQKSESSESVEPPGTNQLSQDLNTVSVRTDSSGVDCYSELALIIKSRYFVEPTMPFKVQYYPNLFAILSALDKKEEFKEIQHIATLGINKNRELKELYPENALDCINNRLAMFEAIRNANSIEEALIVIKKAFPAGSSTPVTPT</sequence>
<keyword evidence="6" id="KW-1185">Reference proteome</keyword>
<dbReference type="PANTHER" id="PTHR24198:SF165">
    <property type="entry name" value="ANKYRIN REPEAT-CONTAINING PROTEIN-RELATED"/>
    <property type="match status" value="1"/>
</dbReference>
<dbReference type="RefSeq" id="WP_058475413.1">
    <property type="nucleotide sequence ID" value="NZ_CAAAIL010000020.1"/>
</dbReference>
<dbReference type="PROSITE" id="PS50297">
    <property type="entry name" value="ANK_REP_REGION"/>
    <property type="match status" value="3"/>
</dbReference>
<dbReference type="STRING" id="45072.Lqua_3301"/>
<dbReference type="Gene3D" id="1.25.40.20">
    <property type="entry name" value="Ankyrin repeat-containing domain"/>
    <property type="match status" value="1"/>
</dbReference>
<dbReference type="EMBL" id="UGOW01000001">
    <property type="protein sequence ID" value="STY18283.1"/>
    <property type="molecule type" value="Genomic_DNA"/>
</dbReference>
<accession>A0A378KUP7</accession>
<reference evidence="4 6" key="1">
    <citation type="submission" date="2015-11" db="EMBL/GenBank/DDBJ databases">
        <title>Genomic analysis of 38 Legionella species identifies large and diverse effector repertoires.</title>
        <authorList>
            <person name="Burstein D."/>
            <person name="Amaro F."/>
            <person name="Zusman T."/>
            <person name="Lifshitz Z."/>
            <person name="Cohen O."/>
            <person name="Gilbert J.A."/>
            <person name="Pupko T."/>
            <person name="Shuman H.A."/>
            <person name="Segal G."/>
        </authorList>
    </citation>
    <scope>NUCLEOTIDE SEQUENCE [LARGE SCALE GENOMIC DNA]</scope>
    <source>
        <strain evidence="4 6">ATCC 49507</strain>
    </source>
</reference>
<evidence type="ECO:0000313" key="7">
    <source>
        <dbReference type="Proteomes" id="UP000254230"/>
    </source>
</evidence>
<protein>
    <submittedName>
        <fullName evidence="5">Ankyrin repeats (3 copies)</fullName>
    </submittedName>
</protein>
<organism evidence="5 7">
    <name type="scientific">Legionella quateirensis</name>
    <dbReference type="NCBI Taxonomy" id="45072"/>
    <lineage>
        <taxon>Bacteria</taxon>
        <taxon>Pseudomonadati</taxon>
        <taxon>Pseudomonadota</taxon>
        <taxon>Gammaproteobacteria</taxon>
        <taxon>Legionellales</taxon>
        <taxon>Legionellaceae</taxon>
        <taxon>Legionella</taxon>
    </lineage>
</organism>
<dbReference type="Proteomes" id="UP000054639">
    <property type="component" value="Unassembled WGS sequence"/>
</dbReference>
<feature type="repeat" description="ANK" evidence="3">
    <location>
        <begin position="128"/>
        <end position="156"/>
    </location>
</feature>
<proteinExistence type="predicted"/>
<evidence type="ECO:0000313" key="6">
    <source>
        <dbReference type="Proteomes" id="UP000054639"/>
    </source>
</evidence>
<dbReference type="AlphaFoldDB" id="A0A378KUP7"/>
<evidence type="ECO:0000256" key="3">
    <source>
        <dbReference type="PROSITE-ProRule" id="PRU00023"/>
    </source>
</evidence>
<evidence type="ECO:0000313" key="4">
    <source>
        <dbReference type="EMBL" id="KTD43400.1"/>
    </source>
</evidence>
<evidence type="ECO:0000313" key="5">
    <source>
        <dbReference type="EMBL" id="STY18283.1"/>
    </source>
</evidence>
<name>A0A378KUP7_9GAMM</name>
<dbReference type="SMART" id="SM00248">
    <property type="entry name" value="ANK"/>
    <property type="match status" value="4"/>
</dbReference>
<dbReference type="InterPro" id="IPR002110">
    <property type="entry name" value="Ankyrin_rpt"/>
</dbReference>
<dbReference type="InterPro" id="IPR036770">
    <property type="entry name" value="Ankyrin_rpt-contain_sf"/>
</dbReference>
<keyword evidence="2 3" id="KW-0040">ANK repeat</keyword>
<dbReference type="PANTHER" id="PTHR24198">
    <property type="entry name" value="ANKYRIN REPEAT AND PROTEIN KINASE DOMAIN-CONTAINING PROTEIN"/>
    <property type="match status" value="1"/>
</dbReference>
<gene>
    <name evidence="4" type="ORF">Lqua_3301</name>
    <name evidence="5" type="ORF">NCTC12376_02101</name>
</gene>
<dbReference type="SUPFAM" id="SSF48403">
    <property type="entry name" value="Ankyrin repeat"/>
    <property type="match status" value="1"/>
</dbReference>
<dbReference type="Pfam" id="PF12796">
    <property type="entry name" value="Ank_2"/>
    <property type="match status" value="2"/>
</dbReference>
<dbReference type="Proteomes" id="UP000254230">
    <property type="component" value="Unassembled WGS sequence"/>
</dbReference>
<reference evidence="5 7" key="2">
    <citation type="submission" date="2018-06" db="EMBL/GenBank/DDBJ databases">
        <authorList>
            <consortium name="Pathogen Informatics"/>
            <person name="Doyle S."/>
        </authorList>
    </citation>
    <scope>NUCLEOTIDE SEQUENCE [LARGE SCALE GENOMIC DNA]</scope>
    <source>
        <strain evidence="5 7">NCTC12376</strain>
    </source>
</reference>
<evidence type="ECO:0000256" key="1">
    <source>
        <dbReference type="ARBA" id="ARBA00022737"/>
    </source>
</evidence>
<feature type="repeat" description="ANK" evidence="3">
    <location>
        <begin position="56"/>
        <end position="88"/>
    </location>
</feature>
<keyword evidence="1" id="KW-0677">Repeat</keyword>
<dbReference type="PROSITE" id="PS50088">
    <property type="entry name" value="ANK_REPEAT"/>
    <property type="match status" value="3"/>
</dbReference>
<feature type="repeat" description="ANK" evidence="3">
    <location>
        <begin position="157"/>
        <end position="182"/>
    </location>
</feature>
<dbReference type="OrthoDB" id="407974at2"/>
<dbReference type="EMBL" id="LNYR01000048">
    <property type="protein sequence ID" value="KTD43400.1"/>
    <property type="molecule type" value="Genomic_DNA"/>
</dbReference>
<evidence type="ECO:0000256" key="2">
    <source>
        <dbReference type="ARBA" id="ARBA00023043"/>
    </source>
</evidence>